<dbReference type="PANTHER" id="PTHR37171:SF1">
    <property type="entry name" value="SERINE_THREONINE-PROTEIN KINASE YRZF-RELATED"/>
    <property type="match status" value="1"/>
</dbReference>
<dbReference type="InterPro" id="IPR052396">
    <property type="entry name" value="Meiotic_Drive_Suppr_Kinase"/>
</dbReference>
<dbReference type="OrthoDB" id="2687876at2759"/>
<gene>
    <name evidence="2" type="ORF">CVT26_009748</name>
</gene>
<evidence type="ECO:0000256" key="1">
    <source>
        <dbReference type="SAM" id="MobiDB-lite"/>
    </source>
</evidence>
<dbReference type="SUPFAM" id="SSF56112">
    <property type="entry name" value="Protein kinase-like (PK-like)"/>
    <property type="match status" value="1"/>
</dbReference>
<dbReference type="Proteomes" id="UP000284706">
    <property type="component" value="Unassembled WGS sequence"/>
</dbReference>
<dbReference type="Gene3D" id="1.10.510.10">
    <property type="entry name" value="Transferase(Phosphotransferase) domain 1"/>
    <property type="match status" value="1"/>
</dbReference>
<comment type="caution">
    <text evidence="2">The sequence shown here is derived from an EMBL/GenBank/DDBJ whole genome shotgun (WGS) entry which is preliminary data.</text>
</comment>
<keyword evidence="3" id="KW-1185">Reference proteome</keyword>
<accession>A0A409YIP1</accession>
<feature type="region of interest" description="Disordered" evidence="1">
    <location>
        <begin position="301"/>
        <end position="320"/>
    </location>
</feature>
<dbReference type="PANTHER" id="PTHR37171">
    <property type="entry name" value="SERINE/THREONINE-PROTEIN KINASE YRZF-RELATED"/>
    <property type="match status" value="1"/>
</dbReference>
<protein>
    <recommendedName>
        <fullName evidence="4">Aminoglycoside phosphotransferase domain-containing protein</fullName>
    </recommendedName>
</protein>
<name>A0A409YIP1_9AGAR</name>
<dbReference type="STRING" id="231916.A0A409YIP1"/>
<dbReference type="InParanoid" id="A0A409YIP1"/>
<proteinExistence type="predicted"/>
<evidence type="ECO:0000313" key="2">
    <source>
        <dbReference type="EMBL" id="PPR02903.1"/>
    </source>
</evidence>
<organism evidence="2 3">
    <name type="scientific">Gymnopilus dilepis</name>
    <dbReference type="NCBI Taxonomy" id="231916"/>
    <lineage>
        <taxon>Eukaryota</taxon>
        <taxon>Fungi</taxon>
        <taxon>Dikarya</taxon>
        <taxon>Basidiomycota</taxon>
        <taxon>Agaricomycotina</taxon>
        <taxon>Agaricomycetes</taxon>
        <taxon>Agaricomycetidae</taxon>
        <taxon>Agaricales</taxon>
        <taxon>Agaricineae</taxon>
        <taxon>Hymenogastraceae</taxon>
        <taxon>Gymnopilus</taxon>
    </lineage>
</organism>
<evidence type="ECO:0008006" key="4">
    <source>
        <dbReference type="Google" id="ProtNLM"/>
    </source>
</evidence>
<dbReference type="Pfam" id="PF06293">
    <property type="entry name" value="Kdo"/>
    <property type="match status" value="1"/>
</dbReference>
<dbReference type="EMBL" id="NHYE01000803">
    <property type="protein sequence ID" value="PPR02903.1"/>
    <property type="molecule type" value="Genomic_DNA"/>
</dbReference>
<reference evidence="2 3" key="1">
    <citation type="journal article" date="2018" name="Evol. Lett.">
        <title>Horizontal gene cluster transfer increased hallucinogenic mushroom diversity.</title>
        <authorList>
            <person name="Reynolds H.T."/>
            <person name="Vijayakumar V."/>
            <person name="Gluck-Thaler E."/>
            <person name="Korotkin H.B."/>
            <person name="Matheny P.B."/>
            <person name="Slot J.C."/>
        </authorList>
    </citation>
    <scope>NUCLEOTIDE SEQUENCE [LARGE SCALE GENOMIC DNA]</scope>
    <source>
        <strain evidence="2 3">SRW20</strain>
    </source>
</reference>
<dbReference type="InterPro" id="IPR011009">
    <property type="entry name" value="Kinase-like_dom_sf"/>
</dbReference>
<evidence type="ECO:0000313" key="3">
    <source>
        <dbReference type="Proteomes" id="UP000284706"/>
    </source>
</evidence>
<sequence>MARDQRPVSCELNGEIIDPSNSPNVSAVRWYSVSLLEIYYPITSPFFGMQEILSMDVSSGDEEEEESEYRIRFGDQIKYIIVQGGIFDEDTRSSMPDLLAALPRLPNGDWTTARVSKAAHRDTITYQLSYRTLDRITTLWHPTKIDVQSLSVIKRHNKWVCSVTPAPASNHTFDFERAILKIARFELEIPILENETALYQIIHTKCPGLAPRFLGHVVEHERAMGFLLEFIEGRRAGVEDLEGCQKALKRLHSRRILHGDVNRFNFIVSEGGRIYLIDFANSKLDASEEEMRKEYEALHRQLAKESNSKSTLRSPTDRPV</sequence>
<dbReference type="AlphaFoldDB" id="A0A409YIP1"/>